<dbReference type="Proteomes" id="UP000783863">
    <property type="component" value="Unassembled WGS sequence"/>
</dbReference>
<feature type="domain" description="HNH nuclease" evidence="1">
    <location>
        <begin position="46"/>
        <end position="103"/>
    </location>
</feature>
<dbReference type="SMART" id="SM00507">
    <property type="entry name" value="HNHc"/>
    <property type="match status" value="1"/>
</dbReference>
<dbReference type="GO" id="GO:0008270">
    <property type="term" value="F:zinc ion binding"/>
    <property type="evidence" value="ECO:0007669"/>
    <property type="project" value="InterPro"/>
</dbReference>
<gene>
    <name evidence="2" type="ORF">EGD98_19195</name>
</gene>
<reference evidence="2" key="1">
    <citation type="submission" date="2021-06" db="EMBL/GenBank/DDBJ databases">
        <title>Halomicroarcula sp. F24A a new haloarchaeum isolated from saline soil.</title>
        <authorList>
            <person name="Duran-Viseras A."/>
            <person name="Sanchez-Porro C."/>
            <person name="Ventosa A."/>
        </authorList>
    </citation>
    <scope>NUCLEOTIDE SEQUENCE</scope>
    <source>
        <strain evidence="2">F24A</strain>
    </source>
</reference>
<dbReference type="GO" id="GO:0004519">
    <property type="term" value="F:endonuclease activity"/>
    <property type="evidence" value="ECO:0007669"/>
    <property type="project" value="UniProtKB-KW"/>
</dbReference>
<proteinExistence type="predicted"/>
<evidence type="ECO:0000313" key="3">
    <source>
        <dbReference type="Proteomes" id="UP000783863"/>
    </source>
</evidence>
<dbReference type="CDD" id="cd00085">
    <property type="entry name" value="HNHc"/>
    <property type="match status" value="1"/>
</dbReference>
<dbReference type="Gene3D" id="1.10.30.50">
    <property type="match status" value="1"/>
</dbReference>
<organism evidence="2 3">
    <name type="scientific">Haloarcula salinisoli</name>
    <dbReference type="NCBI Taxonomy" id="2487746"/>
    <lineage>
        <taxon>Archaea</taxon>
        <taxon>Methanobacteriati</taxon>
        <taxon>Methanobacteriota</taxon>
        <taxon>Stenosarchaea group</taxon>
        <taxon>Halobacteria</taxon>
        <taxon>Halobacteriales</taxon>
        <taxon>Haloarculaceae</taxon>
        <taxon>Haloarcula</taxon>
    </lineage>
</organism>
<accession>A0A8J8C9W3</accession>
<keyword evidence="2" id="KW-0540">Nuclease</keyword>
<dbReference type="AlphaFoldDB" id="A0A8J8C9W3"/>
<sequence>MSGENSGATSHTVETSLVEQLQVRNQTLFITMPNHNGQDRGDRFEQIALAVRNRDAGRCQRCEQPEGDERLSVHHLVPDTKVPEGLDAHLPVNLVTLCRSCHAEMEAKTIEGQLRKLQIETQADLLLTEQERERLNERLDDIGPEILNTKTVSAHESKEFLDHDFDLGGAQVDLTEFQ</sequence>
<keyword evidence="2" id="KW-0255">Endonuclease</keyword>
<protein>
    <submittedName>
        <fullName evidence="2">HNH endonuclease</fullName>
    </submittedName>
</protein>
<keyword evidence="3" id="KW-1185">Reference proteome</keyword>
<dbReference type="EMBL" id="RKLQ01000005">
    <property type="protein sequence ID" value="MBX0305772.1"/>
    <property type="molecule type" value="Genomic_DNA"/>
</dbReference>
<evidence type="ECO:0000259" key="1">
    <source>
        <dbReference type="SMART" id="SM00507"/>
    </source>
</evidence>
<dbReference type="RefSeq" id="WP_220589965.1">
    <property type="nucleotide sequence ID" value="NZ_RKLQ01000005.1"/>
</dbReference>
<dbReference type="GO" id="GO:0003676">
    <property type="term" value="F:nucleic acid binding"/>
    <property type="evidence" value="ECO:0007669"/>
    <property type="project" value="InterPro"/>
</dbReference>
<dbReference type="Pfam" id="PF01844">
    <property type="entry name" value="HNH"/>
    <property type="match status" value="1"/>
</dbReference>
<dbReference type="InterPro" id="IPR002711">
    <property type="entry name" value="HNH"/>
</dbReference>
<comment type="caution">
    <text evidence="2">The sequence shown here is derived from an EMBL/GenBank/DDBJ whole genome shotgun (WGS) entry which is preliminary data.</text>
</comment>
<dbReference type="InterPro" id="IPR003615">
    <property type="entry name" value="HNH_nuc"/>
</dbReference>
<evidence type="ECO:0000313" key="2">
    <source>
        <dbReference type="EMBL" id="MBX0305772.1"/>
    </source>
</evidence>
<keyword evidence="2" id="KW-0378">Hydrolase</keyword>
<name>A0A8J8C9W3_9EURY</name>